<evidence type="ECO:0000313" key="2">
    <source>
        <dbReference type="EMBL" id="GBC08925.1"/>
    </source>
</evidence>
<dbReference type="AlphaFoldDB" id="A0A2Z6SC05"/>
<comment type="caution">
    <text evidence="2">The sequence shown here is derived from an EMBL/GenBank/DDBJ whole genome shotgun (WGS) entry which is preliminary data.</text>
</comment>
<protein>
    <submittedName>
        <fullName evidence="2">Uncharacterized protein</fullName>
    </submittedName>
</protein>
<dbReference type="Proteomes" id="UP000247702">
    <property type="component" value="Unassembled WGS sequence"/>
</dbReference>
<accession>A0A2Z6SC05</accession>
<sequence length="95" mass="11110">MQIIILKGKISDLVLKNLLLDNVRNENDQDKDSEDNDNKNRNTEDRDPNYSDDYKDNDDKEVNFASTDFDDGELILSNISINDNYAWTILWILLQ</sequence>
<dbReference type="EMBL" id="BEXD01004259">
    <property type="protein sequence ID" value="GBC08925.1"/>
    <property type="molecule type" value="Genomic_DNA"/>
</dbReference>
<proteinExistence type="predicted"/>
<gene>
    <name evidence="2" type="ORF">RclHR1_00850006</name>
</gene>
<name>A0A2Z6SC05_9GLOM</name>
<organism evidence="2 3">
    <name type="scientific">Rhizophagus clarus</name>
    <dbReference type="NCBI Taxonomy" id="94130"/>
    <lineage>
        <taxon>Eukaryota</taxon>
        <taxon>Fungi</taxon>
        <taxon>Fungi incertae sedis</taxon>
        <taxon>Mucoromycota</taxon>
        <taxon>Glomeromycotina</taxon>
        <taxon>Glomeromycetes</taxon>
        <taxon>Glomerales</taxon>
        <taxon>Glomeraceae</taxon>
        <taxon>Rhizophagus</taxon>
    </lineage>
</organism>
<reference evidence="2 3" key="1">
    <citation type="submission" date="2017-11" db="EMBL/GenBank/DDBJ databases">
        <title>The genome of Rhizophagus clarus HR1 reveals common genetic basis of auxotrophy among arbuscular mycorrhizal fungi.</title>
        <authorList>
            <person name="Kobayashi Y."/>
        </authorList>
    </citation>
    <scope>NUCLEOTIDE SEQUENCE [LARGE SCALE GENOMIC DNA]</scope>
    <source>
        <strain evidence="2 3">HR1</strain>
    </source>
</reference>
<evidence type="ECO:0000256" key="1">
    <source>
        <dbReference type="SAM" id="MobiDB-lite"/>
    </source>
</evidence>
<keyword evidence="3" id="KW-1185">Reference proteome</keyword>
<evidence type="ECO:0000313" key="3">
    <source>
        <dbReference type="Proteomes" id="UP000247702"/>
    </source>
</evidence>
<feature type="region of interest" description="Disordered" evidence="1">
    <location>
        <begin position="25"/>
        <end position="59"/>
    </location>
</feature>